<proteinExistence type="predicted"/>
<name>A0AA96KST3_9CAUD</name>
<reference evidence="1" key="1">
    <citation type="submission" date="2023-08" db="EMBL/GenBank/DDBJ databases">
        <authorList>
            <person name="Nazir A."/>
        </authorList>
    </citation>
    <scope>NUCLEOTIDE SEQUENCE</scope>
</reference>
<evidence type="ECO:0000313" key="1">
    <source>
        <dbReference type="EMBL" id="WNO47510.1"/>
    </source>
</evidence>
<organism evidence="1">
    <name type="scientific">Staphylococcus phage vB_VibM_10AMN12</name>
    <dbReference type="NCBI Taxonomy" id="3076785"/>
    <lineage>
        <taxon>Viruses</taxon>
        <taxon>Duplodnaviria</taxon>
        <taxon>Heunggongvirae</taxon>
        <taxon>Uroviricota</taxon>
        <taxon>Caudoviricetes</taxon>
    </lineage>
</organism>
<dbReference type="EMBL" id="OR481006">
    <property type="protein sequence ID" value="WNO47510.1"/>
    <property type="molecule type" value="Genomic_DNA"/>
</dbReference>
<protein>
    <submittedName>
        <fullName evidence="1">Uncharacterized protein</fullName>
    </submittedName>
</protein>
<sequence>MFTIKLFYDNYSYNVLSAPHYNIYRNKDTGVTEITLYKDHTSQNGTTYKVSGKPLQVPHWDYAYIENSSGKTIDHIR</sequence>
<accession>A0AA96KST3</accession>